<dbReference type="OrthoDB" id="5829915at2759"/>
<accession>A0A3P7I220</accession>
<gene>
    <name evidence="7" type="ORF">SVUK_LOCUS2489</name>
</gene>
<dbReference type="AlphaFoldDB" id="A0A3P7I220"/>
<proteinExistence type="predicted"/>
<feature type="transmembrane region" description="Helical" evidence="5">
    <location>
        <begin position="222"/>
        <end position="242"/>
    </location>
</feature>
<protein>
    <recommendedName>
        <fullName evidence="6">G-protein coupled receptors family 1 profile domain-containing protein</fullName>
    </recommendedName>
</protein>
<feature type="transmembrane region" description="Helical" evidence="5">
    <location>
        <begin position="120"/>
        <end position="140"/>
    </location>
</feature>
<evidence type="ECO:0000256" key="4">
    <source>
        <dbReference type="ARBA" id="ARBA00023136"/>
    </source>
</evidence>
<dbReference type="InterPro" id="IPR017452">
    <property type="entry name" value="GPCR_Rhodpsn_7TM"/>
</dbReference>
<evidence type="ECO:0000256" key="1">
    <source>
        <dbReference type="ARBA" id="ARBA00004370"/>
    </source>
</evidence>
<dbReference type="Proteomes" id="UP000270094">
    <property type="component" value="Unassembled WGS sequence"/>
</dbReference>
<organism evidence="7 8">
    <name type="scientific">Strongylus vulgaris</name>
    <name type="common">Blood worm</name>
    <dbReference type="NCBI Taxonomy" id="40348"/>
    <lineage>
        <taxon>Eukaryota</taxon>
        <taxon>Metazoa</taxon>
        <taxon>Ecdysozoa</taxon>
        <taxon>Nematoda</taxon>
        <taxon>Chromadorea</taxon>
        <taxon>Rhabditida</taxon>
        <taxon>Rhabditina</taxon>
        <taxon>Rhabditomorpha</taxon>
        <taxon>Strongyloidea</taxon>
        <taxon>Strongylidae</taxon>
        <taxon>Strongylus</taxon>
    </lineage>
</organism>
<evidence type="ECO:0000256" key="3">
    <source>
        <dbReference type="ARBA" id="ARBA00022989"/>
    </source>
</evidence>
<evidence type="ECO:0000256" key="2">
    <source>
        <dbReference type="ARBA" id="ARBA00022692"/>
    </source>
</evidence>
<dbReference type="SUPFAM" id="SSF81321">
    <property type="entry name" value="Family A G protein-coupled receptor-like"/>
    <property type="match status" value="1"/>
</dbReference>
<evidence type="ECO:0000259" key="6">
    <source>
        <dbReference type="PROSITE" id="PS50262"/>
    </source>
</evidence>
<name>A0A3P7I220_STRVU</name>
<feature type="domain" description="G-protein coupled receptors family 1 profile" evidence="6">
    <location>
        <begin position="21"/>
        <end position="245"/>
    </location>
</feature>
<dbReference type="PANTHER" id="PTHR22718">
    <property type="entry name" value="SERPENTINE RECEPTOR, CLASS X"/>
    <property type="match status" value="1"/>
</dbReference>
<evidence type="ECO:0000256" key="5">
    <source>
        <dbReference type="SAM" id="Phobius"/>
    </source>
</evidence>
<keyword evidence="2 5" id="KW-0812">Transmembrane</keyword>
<keyword evidence="4 5" id="KW-0472">Membrane</keyword>
<feature type="transmembrane region" description="Helical" evidence="5">
    <location>
        <begin position="6"/>
        <end position="27"/>
    </location>
</feature>
<dbReference type="PROSITE" id="PS50262">
    <property type="entry name" value="G_PROTEIN_RECEP_F1_2"/>
    <property type="match status" value="1"/>
</dbReference>
<dbReference type="Gene3D" id="1.20.1070.10">
    <property type="entry name" value="Rhodopsin 7-helix transmembrane proteins"/>
    <property type="match status" value="1"/>
</dbReference>
<dbReference type="PANTHER" id="PTHR22718:SF11">
    <property type="entry name" value="7TM GPCR SERPENTINE RECEPTOR CLASS X (SRX) DOMAIN-CONTAINING PROTEIN"/>
    <property type="match status" value="1"/>
</dbReference>
<dbReference type="EMBL" id="UYYB01005667">
    <property type="protein sequence ID" value="VDM67491.1"/>
    <property type="molecule type" value="Genomic_DNA"/>
</dbReference>
<comment type="subcellular location">
    <subcellularLocation>
        <location evidence="1">Membrane</location>
    </subcellularLocation>
</comment>
<evidence type="ECO:0000313" key="8">
    <source>
        <dbReference type="Proteomes" id="UP000270094"/>
    </source>
</evidence>
<reference evidence="7 8" key="1">
    <citation type="submission" date="2018-11" db="EMBL/GenBank/DDBJ databases">
        <authorList>
            <consortium name="Pathogen Informatics"/>
        </authorList>
    </citation>
    <scope>NUCLEOTIDE SEQUENCE [LARGE SCALE GENOMIC DNA]</scope>
</reference>
<feature type="transmembrane region" description="Helical" evidence="5">
    <location>
        <begin position="172"/>
        <end position="191"/>
    </location>
</feature>
<evidence type="ECO:0000313" key="7">
    <source>
        <dbReference type="EMBL" id="VDM67491.1"/>
    </source>
</evidence>
<sequence length="245" mass="28366">MSVEVAIYILNALLYSIVILLDVLVMWAAVKTRETSRNFIFHILFTAMILDVAVHFVTIFHDVPSYFLNQDFSTVGTTYVYVLILCLQWFAQLLFLPLLSIIHFLAIFSPAKFRKASHRHFACANAVVILLALILTAPHFTKYSGYTYLLPGHFWYFDFAKPYSYIYQHLNVTLQIICVVFVVVADTLIIWKICSLRKKHKITLPKRDGTQKKHQVVKEVRLALNFLVLSVCFLIMTIFYNVNFG</sequence>
<dbReference type="GO" id="GO:0016020">
    <property type="term" value="C:membrane"/>
    <property type="evidence" value="ECO:0007669"/>
    <property type="project" value="UniProtKB-SubCell"/>
</dbReference>
<feature type="transmembrane region" description="Helical" evidence="5">
    <location>
        <begin position="80"/>
        <end position="108"/>
    </location>
</feature>
<keyword evidence="3 5" id="KW-1133">Transmembrane helix</keyword>
<keyword evidence="8" id="KW-1185">Reference proteome</keyword>
<feature type="transmembrane region" description="Helical" evidence="5">
    <location>
        <begin position="39"/>
        <end position="60"/>
    </location>
</feature>